<dbReference type="Proteomes" id="UP000678499">
    <property type="component" value="Unassembled WGS sequence"/>
</dbReference>
<evidence type="ECO:0000259" key="2">
    <source>
        <dbReference type="Pfam" id="PF16033"/>
    </source>
</evidence>
<keyword evidence="1" id="KW-1133">Transmembrane helix</keyword>
<dbReference type="Pfam" id="PF16033">
    <property type="entry name" value="DUF4789"/>
    <property type="match status" value="1"/>
</dbReference>
<evidence type="ECO:0000256" key="1">
    <source>
        <dbReference type="SAM" id="Phobius"/>
    </source>
</evidence>
<dbReference type="OrthoDB" id="6338576at2759"/>
<reference evidence="3" key="1">
    <citation type="submission" date="2020-11" db="EMBL/GenBank/DDBJ databases">
        <authorList>
            <person name="Tran Van P."/>
        </authorList>
    </citation>
    <scope>NUCLEOTIDE SEQUENCE</scope>
</reference>
<accession>A0A7R9BSX6</accession>
<feature type="domain" description="DUF4789" evidence="2">
    <location>
        <begin position="188"/>
        <end position="255"/>
    </location>
</feature>
<keyword evidence="1" id="KW-0472">Membrane</keyword>
<name>A0A7R9BSX6_9CRUS</name>
<dbReference type="PANTHER" id="PTHR21177:SF7">
    <property type="entry name" value="GH11627P"/>
    <property type="match status" value="1"/>
</dbReference>
<organism evidence="3">
    <name type="scientific">Notodromas monacha</name>
    <dbReference type="NCBI Taxonomy" id="399045"/>
    <lineage>
        <taxon>Eukaryota</taxon>
        <taxon>Metazoa</taxon>
        <taxon>Ecdysozoa</taxon>
        <taxon>Arthropoda</taxon>
        <taxon>Crustacea</taxon>
        <taxon>Oligostraca</taxon>
        <taxon>Ostracoda</taxon>
        <taxon>Podocopa</taxon>
        <taxon>Podocopida</taxon>
        <taxon>Cypridocopina</taxon>
        <taxon>Cypridoidea</taxon>
        <taxon>Cyprididae</taxon>
        <taxon>Notodromas</taxon>
    </lineage>
</organism>
<evidence type="ECO:0000313" key="4">
    <source>
        <dbReference type="Proteomes" id="UP000678499"/>
    </source>
</evidence>
<dbReference type="EMBL" id="OA884337">
    <property type="protein sequence ID" value="CAD7280660.1"/>
    <property type="molecule type" value="Genomic_DNA"/>
</dbReference>
<dbReference type="EMBL" id="CAJPEX010002300">
    <property type="protein sequence ID" value="CAG0920812.1"/>
    <property type="molecule type" value="Genomic_DNA"/>
</dbReference>
<dbReference type="PANTHER" id="PTHR21177">
    <property type="entry name" value="IP06524P-RELATED"/>
    <property type="match status" value="1"/>
</dbReference>
<protein>
    <recommendedName>
        <fullName evidence="2">DUF4789 domain-containing protein</fullName>
    </recommendedName>
</protein>
<sequence>MSSGRETSVDLGNKQKMRGHLKVNWLRVLFVVGIVFHSCNGCFVAGITFQDVALEDGPGPAEEASPGGRENPVVQRVIFPDDNPAFSQHKNVENLFPAELPVVTPVPVEEATADLCSLGNAKVMYNGICVSFFSEGPPICEPGNWLVMIPSEHGGMAGCRSIPCPDPARNMLGRDGNCHSSEDLEKTCKEGEELTLDFYGLAICECGKKHVYWPKDRTCHQIYLRGPCLEGELLAIDEKTRTIICRPNPCGRDGEVFWPPTQKCYILGEQGPCEDTLVLTVDEMTLELTCVGLDLRNIFHVPLNSCAVGSRRDYFQQCRGGLVWSNNRSESEFGKYLHAHRHRLHRLPVP</sequence>
<evidence type="ECO:0000313" key="3">
    <source>
        <dbReference type="EMBL" id="CAD7280660.1"/>
    </source>
</evidence>
<gene>
    <name evidence="3" type="ORF">NMOB1V02_LOCUS8318</name>
</gene>
<dbReference type="AlphaFoldDB" id="A0A7R9BSX6"/>
<keyword evidence="4" id="KW-1185">Reference proteome</keyword>
<proteinExistence type="predicted"/>
<feature type="transmembrane region" description="Helical" evidence="1">
    <location>
        <begin position="25"/>
        <end position="49"/>
    </location>
</feature>
<keyword evidence="1" id="KW-0812">Transmembrane</keyword>
<dbReference type="InterPro" id="IPR031993">
    <property type="entry name" value="DUF4789"/>
</dbReference>